<evidence type="ECO:0000313" key="3">
    <source>
        <dbReference type="EMBL" id="MQT91927.1"/>
    </source>
</evidence>
<accession>A0A6A7YD89</accession>
<comment type="caution">
    <text evidence="2">The sequence shown here is derived from an EMBL/GenBank/DDBJ whole genome shotgun (WGS) entry which is preliminary data.</text>
</comment>
<evidence type="ECO:0000313" key="5">
    <source>
        <dbReference type="Proteomes" id="UP000489190"/>
    </source>
</evidence>
<evidence type="ECO:0000313" key="2">
    <source>
        <dbReference type="EMBL" id="MQT47821.1"/>
    </source>
</evidence>
<dbReference type="EMBL" id="WIWJ01000022">
    <property type="protein sequence ID" value="MQT47821.1"/>
    <property type="molecule type" value="Genomic_DNA"/>
</dbReference>
<reference evidence="4 5" key="1">
    <citation type="submission" date="2019-10" db="EMBL/GenBank/DDBJ databases">
        <title>Evaluation of single-gene subtyping targets for Pseudomonas.</title>
        <authorList>
            <person name="Reichler S.J."/>
            <person name="Orsi R.H."/>
            <person name="Wiedmann M."/>
            <person name="Martin N.H."/>
            <person name="Murphy S.I."/>
        </authorList>
    </citation>
    <scope>NUCLEOTIDE SEQUENCE [LARGE SCALE GENOMIC DNA]</scope>
    <source>
        <strain evidence="3 5">FSL R10-3254</strain>
        <strain evidence="2 4">FSL R10-3257</strain>
    </source>
</reference>
<dbReference type="RefSeq" id="WP_153330474.1">
    <property type="nucleotide sequence ID" value="NZ_CP174501.1"/>
</dbReference>
<gene>
    <name evidence="3" type="ORF">GHO39_22725</name>
    <name evidence="2" type="ORF">GHO40_13950</name>
</gene>
<sequence length="82" mass="8933">MNSTLFLLNVLALAVLTGFHFYADPVAAEPGMDVAGTYSKPHTPMPQRAVMMGNSHVTPHLATERSTTPAAFENTQGDRWVF</sequence>
<protein>
    <recommendedName>
        <fullName evidence="6">Secreted protein</fullName>
    </recommendedName>
</protein>
<dbReference type="Proteomes" id="UP000489190">
    <property type="component" value="Unassembled WGS sequence"/>
</dbReference>
<dbReference type="Proteomes" id="UP000441404">
    <property type="component" value="Unassembled WGS sequence"/>
</dbReference>
<evidence type="ECO:0008006" key="6">
    <source>
        <dbReference type="Google" id="ProtNLM"/>
    </source>
</evidence>
<feature type="chain" id="PRO_5036169119" description="Secreted protein" evidence="1">
    <location>
        <begin position="24"/>
        <end position="82"/>
    </location>
</feature>
<evidence type="ECO:0000313" key="4">
    <source>
        <dbReference type="Proteomes" id="UP000441404"/>
    </source>
</evidence>
<name>A0A6A7YD89_9PSED</name>
<feature type="signal peptide" evidence="1">
    <location>
        <begin position="1"/>
        <end position="23"/>
    </location>
</feature>
<dbReference type="AlphaFoldDB" id="A0A6A7YD89"/>
<dbReference type="GeneID" id="97255432"/>
<dbReference type="EMBL" id="WIWI01000079">
    <property type="protein sequence ID" value="MQT91927.1"/>
    <property type="molecule type" value="Genomic_DNA"/>
</dbReference>
<proteinExistence type="predicted"/>
<keyword evidence="1" id="KW-0732">Signal</keyword>
<evidence type="ECO:0000256" key="1">
    <source>
        <dbReference type="SAM" id="SignalP"/>
    </source>
</evidence>
<organism evidence="2 4">
    <name type="scientific">Pseudomonas helleri</name>
    <dbReference type="NCBI Taxonomy" id="1608996"/>
    <lineage>
        <taxon>Bacteria</taxon>
        <taxon>Pseudomonadati</taxon>
        <taxon>Pseudomonadota</taxon>
        <taxon>Gammaproteobacteria</taxon>
        <taxon>Pseudomonadales</taxon>
        <taxon>Pseudomonadaceae</taxon>
        <taxon>Pseudomonas</taxon>
    </lineage>
</organism>